<evidence type="ECO:0000313" key="2">
    <source>
        <dbReference type="EMBL" id="KAG7448787.1"/>
    </source>
</evidence>
<name>A0A9P7VXL2_9AGAR</name>
<dbReference type="InterPro" id="IPR021967">
    <property type="entry name" value="Nup98_C"/>
</dbReference>
<reference evidence="2" key="1">
    <citation type="submission" date="2020-11" db="EMBL/GenBank/DDBJ databases">
        <title>Adaptations for nitrogen fixation in a non-lichenized fungal sporocarp promotes dispersal by wood-feeding termites.</title>
        <authorList>
            <consortium name="DOE Joint Genome Institute"/>
            <person name="Koch R.A."/>
            <person name="Yoon G."/>
            <person name="Arayal U."/>
            <person name="Lail K."/>
            <person name="Amirebrahimi M."/>
            <person name="Labutti K."/>
            <person name="Lipzen A."/>
            <person name="Riley R."/>
            <person name="Barry K."/>
            <person name="Henrissat B."/>
            <person name="Grigoriev I.V."/>
            <person name="Herr J.R."/>
            <person name="Aime M.C."/>
        </authorList>
    </citation>
    <scope>NUCLEOTIDE SEQUENCE</scope>
    <source>
        <strain evidence="2">MCA 3950</strain>
    </source>
</reference>
<organism evidence="2 3">
    <name type="scientific">Guyanagaster necrorhizus</name>
    <dbReference type="NCBI Taxonomy" id="856835"/>
    <lineage>
        <taxon>Eukaryota</taxon>
        <taxon>Fungi</taxon>
        <taxon>Dikarya</taxon>
        <taxon>Basidiomycota</taxon>
        <taxon>Agaricomycotina</taxon>
        <taxon>Agaricomycetes</taxon>
        <taxon>Agaricomycetidae</taxon>
        <taxon>Agaricales</taxon>
        <taxon>Marasmiineae</taxon>
        <taxon>Physalacriaceae</taxon>
        <taxon>Guyanagaster</taxon>
    </lineage>
</organism>
<evidence type="ECO:0000313" key="3">
    <source>
        <dbReference type="Proteomes" id="UP000812287"/>
    </source>
</evidence>
<comment type="caution">
    <text evidence="2">The sequence shown here is derived from an EMBL/GenBank/DDBJ whole genome shotgun (WGS) entry which is preliminary data.</text>
</comment>
<dbReference type="Pfam" id="PF12110">
    <property type="entry name" value="Nup96"/>
    <property type="match status" value="1"/>
</dbReference>
<proteinExistence type="predicted"/>
<dbReference type="RefSeq" id="XP_043042287.1">
    <property type="nucleotide sequence ID" value="XM_043182035.1"/>
</dbReference>
<keyword evidence="3" id="KW-1185">Reference proteome</keyword>
<accession>A0A9P7VXL2</accession>
<gene>
    <name evidence="2" type="ORF">BT62DRAFT_728030</name>
</gene>
<dbReference type="OrthoDB" id="3797628at2759"/>
<dbReference type="GeneID" id="66104331"/>
<protein>
    <recommendedName>
        <fullName evidence="1">Nuclear pore complex protein NUP96 C-terminal domain-containing protein</fullName>
    </recommendedName>
</protein>
<dbReference type="EMBL" id="MU250529">
    <property type="protein sequence ID" value="KAG7448787.1"/>
    <property type="molecule type" value="Genomic_DNA"/>
</dbReference>
<feature type="domain" description="Nuclear pore complex protein NUP96 C-terminal" evidence="1">
    <location>
        <begin position="8"/>
        <end position="158"/>
    </location>
</feature>
<sequence>MTKDGCLDGLFSILRLFADAACSLTRELDPASFGSSRIDCTLPWHLYIILSRCMRVRDFSDRGDPGGWHNEDTEAEEEVRVDGHSPTADLVTSMYAGQLEQIGLVQEAAFVLLHIEGSAGREKAIKDLLARSAHLLDNWIVSGLVRSLKLPMVWVQEAWQSTPSIKTRRSGSMDCIFRPGCDSPAHDIRRALTRGKLFVDYADMFTCLPELYDRCEEDGGD</sequence>
<dbReference type="Proteomes" id="UP000812287">
    <property type="component" value="Unassembled WGS sequence"/>
</dbReference>
<evidence type="ECO:0000259" key="1">
    <source>
        <dbReference type="Pfam" id="PF12110"/>
    </source>
</evidence>
<dbReference type="AlphaFoldDB" id="A0A9P7VXL2"/>